<name>A0ABX9U116_9GAMM</name>
<organism evidence="2 3">
    <name type="scientific">Acinetobacter chengduensis</name>
    <dbReference type="NCBI Taxonomy" id="2420890"/>
    <lineage>
        <taxon>Bacteria</taxon>
        <taxon>Pseudomonadati</taxon>
        <taxon>Pseudomonadota</taxon>
        <taxon>Gammaproteobacteria</taxon>
        <taxon>Moraxellales</taxon>
        <taxon>Moraxellaceae</taxon>
        <taxon>Acinetobacter</taxon>
    </lineage>
</organism>
<dbReference type="GO" id="GO:0032259">
    <property type="term" value="P:methylation"/>
    <property type="evidence" value="ECO:0007669"/>
    <property type="project" value="UniProtKB-KW"/>
</dbReference>
<evidence type="ECO:0000313" key="2">
    <source>
        <dbReference type="EMBL" id="RLL24605.1"/>
    </source>
</evidence>
<sequence>MSNNYWEDVYLNKDSEQVSWYQTQDNRTIEHLKFHNIVADAQIIDVGSGASLLIDQLIEAGYVHLHVLDLSATALAQTQNRLEQKQLDRSHIQWIVGDIAQAPLPKNYFDVWHDRAVFHFMQSDLQKQSYLHQLKASLKNDALLLMSTFAENGPEKCSGLPVQRYSIELLQNTLGVAFQLQQHEHAIHLTPWNSKQNFLHSVWRYSPE</sequence>
<accession>A0ABX9U116</accession>
<dbReference type="CDD" id="cd02440">
    <property type="entry name" value="AdoMet_MTases"/>
    <property type="match status" value="1"/>
</dbReference>
<dbReference type="InterPro" id="IPR029063">
    <property type="entry name" value="SAM-dependent_MTases_sf"/>
</dbReference>
<keyword evidence="2" id="KW-0489">Methyltransferase</keyword>
<feature type="domain" description="Methyltransferase" evidence="1">
    <location>
        <begin position="43"/>
        <end position="140"/>
    </location>
</feature>
<dbReference type="GO" id="GO:0008168">
    <property type="term" value="F:methyltransferase activity"/>
    <property type="evidence" value="ECO:0007669"/>
    <property type="project" value="UniProtKB-KW"/>
</dbReference>
<dbReference type="RefSeq" id="WP_120374676.1">
    <property type="nucleotide sequence ID" value="NZ_RCHC01000001.1"/>
</dbReference>
<evidence type="ECO:0000313" key="3">
    <source>
        <dbReference type="Proteomes" id="UP000280271"/>
    </source>
</evidence>
<dbReference type="Proteomes" id="UP000280271">
    <property type="component" value="Unassembled WGS sequence"/>
</dbReference>
<keyword evidence="2" id="KW-0808">Transferase</keyword>
<comment type="caution">
    <text evidence="2">The sequence shown here is derived from an EMBL/GenBank/DDBJ whole genome shotgun (WGS) entry which is preliminary data.</text>
</comment>
<dbReference type="Pfam" id="PF13649">
    <property type="entry name" value="Methyltransf_25"/>
    <property type="match status" value="1"/>
</dbReference>
<dbReference type="SUPFAM" id="SSF53335">
    <property type="entry name" value="S-adenosyl-L-methionine-dependent methyltransferases"/>
    <property type="match status" value="1"/>
</dbReference>
<dbReference type="Gene3D" id="3.40.50.150">
    <property type="entry name" value="Vaccinia Virus protein VP39"/>
    <property type="match status" value="1"/>
</dbReference>
<reference evidence="2 3" key="1">
    <citation type="submission" date="2018-09" db="EMBL/GenBank/DDBJ databases">
        <title>The draft genome of Acinetobacter sp. strains.</title>
        <authorList>
            <person name="Qin J."/>
            <person name="Feng Y."/>
            <person name="Zong Z."/>
        </authorList>
    </citation>
    <scope>NUCLEOTIDE SEQUENCE [LARGE SCALE GENOMIC DNA]</scope>
    <source>
        <strain evidence="2 3">WCHAc060005</strain>
    </source>
</reference>
<dbReference type="EMBL" id="RCHC01000001">
    <property type="protein sequence ID" value="RLL24605.1"/>
    <property type="molecule type" value="Genomic_DNA"/>
</dbReference>
<evidence type="ECO:0000259" key="1">
    <source>
        <dbReference type="Pfam" id="PF13649"/>
    </source>
</evidence>
<dbReference type="InterPro" id="IPR041698">
    <property type="entry name" value="Methyltransf_25"/>
</dbReference>
<keyword evidence="3" id="KW-1185">Reference proteome</keyword>
<dbReference type="PANTHER" id="PTHR12843">
    <property type="entry name" value="PROTEIN-LYSINE N-METHYLTRANSFERASE METTL10"/>
    <property type="match status" value="1"/>
</dbReference>
<gene>
    <name evidence="2" type="ORF">D9K81_01060</name>
</gene>
<dbReference type="PANTHER" id="PTHR12843:SF5">
    <property type="entry name" value="EEF1A LYSINE METHYLTRANSFERASE 2"/>
    <property type="match status" value="1"/>
</dbReference>
<protein>
    <submittedName>
        <fullName evidence="2">Methyltransferase domain-containing protein</fullName>
    </submittedName>
</protein>
<proteinExistence type="predicted"/>